<dbReference type="PROSITE" id="PS00571">
    <property type="entry name" value="AMIDASES"/>
    <property type="match status" value="1"/>
</dbReference>
<keyword evidence="5" id="KW-0378">Hydrolase</keyword>
<protein>
    <submittedName>
        <fullName evidence="5">6-aminohexanoate-cyclic-dimer hydrolase, putative</fullName>
    </submittedName>
</protein>
<dbReference type="InterPro" id="IPR023631">
    <property type="entry name" value="Amidase_dom"/>
</dbReference>
<keyword evidence="6" id="KW-1185">Reference proteome</keyword>
<dbReference type="SMR" id="Q9A8N0"/>
<dbReference type="GO" id="GO:0016787">
    <property type="term" value="F:hydrolase activity"/>
    <property type="evidence" value="ECO:0007669"/>
    <property type="project" value="UniProtKB-KW"/>
</dbReference>
<dbReference type="EMBL" id="AE005673">
    <property type="protein sequence ID" value="AAK23304.1"/>
    <property type="molecule type" value="Genomic_DNA"/>
</dbReference>
<dbReference type="InterPro" id="IPR006311">
    <property type="entry name" value="TAT_signal"/>
</dbReference>
<feature type="region of interest" description="Disordered" evidence="2">
    <location>
        <begin position="1"/>
        <end position="20"/>
    </location>
</feature>
<proteinExistence type="inferred from homology"/>
<dbReference type="InterPro" id="IPR036928">
    <property type="entry name" value="AS_sf"/>
</dbReference>
<sequence>MRRRSLRGQLNGDYRREDVGPVGRKSMRFSRRGLMAASAAIAAAPSAFAKPKSSAAPAPWTPDATEIAGRIRRKEISAAEAVEDAIRKVETLQPHVQAVVDSDFERALAKAKSDQLTGPFAGVPFLVKDLDPYKGVRTRYGTRATLGAKPDTEQTPYIDAFDAAGFVTIGKSSTPEYGFLPTTEPMGFLPTRNPWNVKHSSGGSSGGAAAATASGMVTIAHASDGGGSIRIPAANCGLFGMKPSRGRMIPNRPTSRGIDLSVSHCVSHSVRDSAALFAASERTDAGAAFKPVGVVTAPLKRKLKVGLVMNTGTGLTPHPEVQAAVNNAAKLLKDLGHRVEPTNWPMDGNQFGQDFTVLWASGAAELVAGIGKAMGRKPDANVLEPFSLGMAELVNTLPQGALQAAMERLNATIKAYDTWLTKYDVILSPVLGKPPVELGYVAGWVPFEELQARLLAYVGYTPVQNVAGAPAMSVPLHWTADGLPVGVQFAGRAGDEATLFALAYQLEAAAPWAHRKPPVSA</sequence>
<dbReference type="PROSITE" id="PS51318">
    <property type="entry name" value="TAT"/>
    <property type="match status" value="1"/>
</dbReference>
<dbReference type="Pfam" id="PF01425">
    <property type="entry name" value="Amidase"/>
    <property type="match status" value="1"/>
</dbReference>
<dbReference type="STRING" id="190650.CC_1323"/>
<dbReference type="KEGG" id="ccr:CC_1323"/>
<feature type="domain" description="Amidase" evidence="4">
    <location>
        <begin position="80"/>
        <end position="499"/>
    </location>
</feature>
<keyword evidence="3" id="KW-0732">Signal</keyword>
<gene>
    <name evidence="5" type="ordered locus">CC_1323</name>
</gene>
<dbReference type="PANTHER" id="PTHR11895">
    <property type="entry name" value="TRANSAMIDASE"/>
    <property type="match status" value="1"/>
</dbReference>
<dbReference type="EnsemblBacteria" id="AAK23304">
    <property type="protein sequence ID" value="AAK23304"/>
    <property type="gene ID" value="CC_1323"/>
</dbReference>
<evidence type="ECO:0000313" key="5">
    <source>
        <dbReference type="EMBL" id="AAK23304.1"/>
    </source>
</evidence>
<dbReference type="InterPro" id="IPR020556">
    <property type="entry name" value="Amidase_CS"/>
</dbReference>
<dbReference type="BioCyc" id="CAULO:CC1323-MONOMER"/>
<evidence type="ECO:0000256" key="1">
    <source>
        <dbReference type="ARBA" id="ARBA00009199"/>
    </source>
</evidence>
<dbReference type="Gene3D" id="3.90.1300.10">
    <property type="entry name" value="Amidase signature (AS) domain"/>
    <property type="match status" value="1"/>
</dbReference>
<evidence type="ECO:0000256" key="3">
    <source>
        <dbReference type="SAM" id="SignalP"/>
    </source>
</evidence>
<reference evidence="5 6" key="1">
    <citation type="journal article" date="2001" name="Proc. Natl. Acad. Sci. U.S.A.">
        <title>Complete genome sequence of Caulobacter crescentus.</title>
        <authorList>
            <person name="Nierman W.C."/>
            <person name="Feldblyum T.V."/>
            <person name="Laub M.T."/>
            <person name="Paulsen I.T."/>
            <person name="Nelson K.E."/>
            <person name="Eisen J.A."/>
            <person name="Heidelberg J.F."/>
            <person name="Alley M.R."/>
            <person name="Ohta N."/>
            <person name="Maddock J.R."/>
            <person name="Potocka I."/>
            <person name="Nelson W.C."/>
            <person name="Newton A."/>
            <person name="Stephens C."/>
            <person name="Phadke N.D."/>
            <person name="Ely B."/>
            <person name="DeBoy R.T."/>
            <person name="Dodson R.J."/>
            <person name="Durkin A.S."/>
            <person name="Gwinn M.L."/>
            <person name="Haft D.H."/>
            <person name="Kolonay J.F."/>
            <person name="Smit J."/>
            <person name="Craven M.B."/>
            <person name="Khouri H."/>
            <person name="Shetty J."/>
            <person name="Berry K."/>
            <person name="Utterback T."/>
            <person name="Tran K."/>
            <person name="Wolf A."/>
            <person name="Vamathevan J."/>
            <person name="Ermolaeva M."/>
            <person name="White O."/>
            <person name="Salzberg S.L."/>
            <person name="Venter J.C."/>
            <person name="Shapiro L."/>
            <person name="Fraser C.M."/>
        </authorList>
    </citation>
    <scope>NUCLEOTIDE SEQUENCE [LARGE SCALE GENOMIC DNA]</scope>
    <source>
        <strain evidence="6">ATCC 19089 / CB15</strain>
    </source>
</reference>
<evidence type="ECO:0000313" key="6">
    <source>
        <dbReference type="Proteomes" id="UP000001816"/>
    </source>
</evidence>
<evidence type="ECO:0000259" key="4">
    <source>
        <dbReference type="Pfam" id="PF01425"/>
    </source>
</evidence>
<dbReference type="eggNOG" id="COG0154">
    <property type="taxonomic scope" value="Bacteria"/>
</dbReference>
<accession>Q9A8N0</accession>
<dbReference type="Proteomes" id="UP000001816">
    <property type="component" value="Chromosome"/>
</dbReference>
<dbReference type="NCBIfam" id="NF005899">
    <property type="entry name" value="PRK07869.1"/>
    <property type="match status" value="1"/>
</dbReference>
<dbReference type="InterPro" id="IPR000120">
    <property type="entry name" value="Amidase"/>
</dbReference>
<feature type="chain" id="PRO_5004323874" evidence="3">
    <location>
        <begin position="50"/>
        <end position="521"/>
    </location>
</feature>
<dbReference type="PATRIC" id="fig|190650.5.peg.1351"/>
<feature type="signal peptide" evidence="3">
    <location>
        <begin position="1"/>
        <end position="49"/>
    </location>
</feature>
<dbReference type="SUPFAM" id="SSF75304">
    <property type="entry name" value="Amidase signature (AS) enzymes"/>
    <property type="match status" value="1"/>
</dbReference>
<dbReference type="PANTHER" id="PTHR11895:SF7">
    <property type="entry name" value="GLUTAMYL-TRNA(GLN) AMIDOTRANSFERASE SUBUNIT A, MITOCHONDRIAL"/>
    <property type="match status" value="1"/>
</dbReference>
<dbReference type="AlphaFoldDB" id="Q9A8N0"/>
<dbReference type="HOGENOM" id="CLU_009600_0_4_5"/>
<evidence type="ECO:0000256" key="2">
    <source>
        <dbReference type="SAM" id="MobiDB-lite"/>
    </source>
</evidence>
<dbReference type="PIR" id="D87413">
    <property type="entry name" value="D87413"/>
</dbReference>
<comment type="similarity">
    <text evidence="1">Belongs to the amidase family.</text>
</comment>
<organism evidence="5 6">
    <name type="scientific">Caulobacter vibrioides (strain ATCC 19089 / CIP 103742 / CB 15)</name>
    <name type="common">Caulobacter crescentus</name>
    <dbReference type="NCBI Taxonomy" id="190650"/>
    <lineage>
        <taxon>Bacteria</taxon>
        <taxon>Pseudomonadati</taxon>
        <taxon>Pseudomonadota</taxon>
        <taxon>Alphaproteobacteria</taxon>
        <taxon>Caulobacterales</taxon>
        <taxon>Caulobacteraceae</taxon>
        <taxon>Caulobacter</taxon>
    </lineage>
</organism>
<name>Q9A8N0_CAUVC</name>